<dbReference type="Gene3D" id="2.30.29.30">
    <property type="entry name" value="Pleckstrin-homology domain (PH domain)/Phosphotyrosine-binding domain (PTB)"/>
    <property type="match status" value="1"/>
</dbReference>
<dbReference type="GO" id="GO:0032587">
    <property type="term" value="C:ruffle membrane"/>
    <property type="evidence" value="ECO:0007669"/>
    <property type="project" value="TreeGrafter"/>
</dbReference>
<dbReference type="Pfam" id="PF08416">
    <property type="entry name" value="PTB"/>
    <property type="match status" value="1"/>
</dbReference>
<reference evidence="2" key="1">
    <citation type="submission" date="2025-08" db="UniProtKB">
        <authorList>
            <consortium name="Ensembl"/>
        </authorList>
    </citation>
    <scope>IDENTIFICATION</scope>
</reference>
<dbReference type="Ensembl" id="ENSPTXT00000017078.1">
    <property type="protein sequence ID" value="ENSPTXP00000016571.1"/>
    <property type="gene ID" value="ENSPTXG00000011442.1"/>
</dbReference>
<dbReference type="InterPro" id="IPR033928">
    <property type="entry name" value="EPS8_PTB"/>
</dbReference>
<dbReference type="Proteomes" id="UP000472273">
    <property type="component" value="Unplaced"/>
</dbReference>
<dbReference type="OMA" id="QCDQIRA"/>
<organism evidence="2 3">
    <name type="scientific">Pseudonaja textilis</name>
    <name type="common">Eastern brown snake</name>
    <dbReference type="NCBI Taxonomy" id="8673"/>
    <lineage>
        <taxon>Eukaryota</taxon>
        <taxon>Metazoa</taxon>
        <taxon>Chordata</taxon>
        <taxon>Craniata</taxon>
        <taxon>Vertebrata</taxon>
        <taxon>Euteleostomi</taxon>
        <taxon>Lepidosauria</taxon>
        <taxon>Squamata</taxon>
        <taxon>Bifurcata</taxon>
        <taxon>Unidentata</taxon>
        <taxon>Episquamata</taxon>
        <taxon>Toxicofera</taxon>
        <taxon>Serpentes</taxon>
        <taxon>Colubroidea</taxon>
        <taxon>Elapidae</taxon>
        <taxon>Hydrophiinae</taxon>
        <taxon>Pseudonaja</taxon>
    </lineage>
</organism>
<dbReference type="InterPro" id="IPR011993">
    <property type="entry name" value="PH-like_dom_sf"/>
</dbReference>
<evidence type="ECO:0000259" key="1">
    <source>
        <dbReference type="Pfam" id="PF08416"/>
    </source>
</evidence>
<dbReference type="CDD" id="cd01210">
    <property type="entry name" value="PTB_EPS8"/>
    <property type="match status" value="1"/>
</dbReference>
<dbReference type="InterPro" id="IPR013625">
    <property type="entry name" value="PTB"/>
</dbReference>
<dbReference type="GO" id="GO:0035023">
    <property type="term" value="P:regulation of Rho protein signal transduction"/>
    <property type="evidence" value="ECO:0007669"/>
    <property type="project" value="TreeGrafter"/>
</dbReference>
<dbReference type="PANTHER" id="PTHR12287">
    <property type="entry name" value="EPIDERMAL GROWTH FACTOR RECEPTOR KINASE SUBSTRATE EPS8-RELATED PROTEIN"/>
    <property type="match status" value="1"/>
</dbReference>
<dbReference type="FunFam" id="2.30.29.30:FF:000261">
    <property type="entry name" value="Epidermal growth factor receptor kinase substrate 8-like protein 1"/>
    <property type="match status" value="1"/>
</dbReference>
<dbReference type="PANTHER" id="PTHR12287:SF19">
    <property type="entry name" value="EPIDERMAL GROWTH FACTOR RECEPTOR KINASE SUBSTRATE 8-LIKE PROTEIN 1"/>
    <property type="match status" value="1"/>
</dbReference>
<dbReference type="GO" id="GO:0003779">
    <property type="term" value="F:actin binding"/>
    <property type="evidence" value="ECO:0007669"/>
    <property type="project" value="TreeGrafter"/>
</dbReference>
<dbReference type="GO" id="GO:0031982">
    <property type="term" value="C:vesicle"/>
    <property type="evidence" value="ECO:0007669"/>
    <property type="project" value="TreeGrafter"/>
</dbReference>
<dbReference type="GeneTree" id="ENSGT00940000158125"/>
<dbReference type="GO" id="GO:1900029">
    <property type="term" value="P:positive regulation of ruffle assembly"/>
    <property type="evidence" value="ECO:0007669"/>
    <property type="project" value="TreeGrafter"/>
</dbReference>
<dbReference type="GO" id="GO:0007266">
    <property type="term" value="P:Rho protein signal transduction"/>
    <property type="evidence" value="ECO:0007669"/>
    <property type="project" value="TreeGrafter"/>
</dbReference>
<sequence>MKMIQIIHFLYTALWNYSSPTFVQFSPEKKKRSIDNYLMLLSPRMRRGCTTAPSRYHLVTFTIGEEDDLTSVEDAIRKLSLMDKQGKIWVQEMLLQVNGSAIKLLDINSKEELENYALATVAYCEAVCPESRSQSLLLLMCQETTQLRPDIHFFQCDQIRAEWIQQDITSALLDFNTGGNTQRMEALR</sequence>
<name>A0A670Z696_PSETE</name>
<protein>
    <recommendedName>
        <fullName evidence="1">PTB domain-containing protein</fullName>
    </recommendedName>
</protein>
<keyword evidence="3" id="KW-1185">Reference proteome</keyword>
<dbReference type="AlphaFoldDB" id="A0A670Z696"/>
<accession>A0A670Z696</accession>
<evidence type="ECO:0000313" key="3">
    <source>
        <dbReference type="Proteomes" id="UP000472273"/>
    </source>
</evidence>
<reference evidence="2" key="2">
    <citation type="submission" date="2025-09" db="UniProtKB">
        <authorList>
            <consortium name="Ensembl"/>
        </authorList>
    </citation>
    <scope>IDENTIFICATION</scope>
</reference>
<proteinExistence type="predicted"/>
<dbReference type="InterPro" id="IPR039801">
    <property type="entry name" value="EPS8-like"/>
</dbReference>
<dbReference type="SUPFAM" id="SSF50729">
    <property type="entry name" value="PH domain-like"/>
    <property type="match status" value="1"/>
</dbReference>
<feature type="domain" description="PTB" evidence="1">
    <location>
        <begin position="57"/>
        <end position="178"/>
    </location>
</feature>
<evidence type="ECO:0000313" key="2">
    <source>
        <dbReference type="Ensembl" id="ENSPTXP00000016571.1"/>
    </source>
</evidence>